<dbReference type="SUPFAM" id="SSF56281">
    <property type="entry name" value="Metallo-hydrolase/oxidoreductase"/>
    <property type="match status" value="1"/>
</dbReference>
<dbReference type="AlphaFoldDB" id="A0A0G0XSL7"/>
<dbReference type="Gene3D" id="3.60.15.10">
    <property type="entry name" value="Ribonuclease Z/Hydroxyacylglutathione hydrolase-like"/>
    <property type="match status" value="1"/>
</dbReference>
<dbReference type="PANTHER" id="PTHR39189">
    <property type="entry name" value="UPF0173 METAL-DEPENDENT HYDROLASE YTKL"/>
    <property type="match status" value="1"/>
</dbReference>
<gene>
    <name evidence="1" type="ORF">UU50_C0001G0008</name>
</gene>
<dbReference type="Pfam" id="PF13483">
    <property type="entry name" value="Lactamase_B_3"/>
    <property type="match status" value="1"/>
</dbReference>
<comment type="caution">
    <text evidence="1">The sequence shown here is derived from an EMBL/GenBank/DDBJ whole genome shotgun (WGS) entry which is preliminary data.</text>
</comment>
<dbReference type="InterPro" id="IPR036866">
    <property type="entry name" value="RibonucZ/Hydroxyglut_hydro"/>
</dbReference>
<dbReference type="PANTHER" id="PTHR39189:SF1">
    <property type="entry name" value="UPF0173 METAL-DEPENDENT HYDROLASE YTKL"/>
    <property type="match status" value="1"/>
</dbReference>
<evidence type="ECO:0000313" key="1">
    <source>
        <dbReference type="EMBL" id="KKR99950.1"/>
    </source>
</evidence>
<proteinExistence type="predicted"/>
<organism evidence="1 2">
    <name type="scientific">Candidatus Uhrbacteria bacterium GW2011_GWC1_41_20</name>
    <dbReference type="NCBI Taxonomy" id="1618983"/>
    <lineage>
        <taxon>Bacteria</taxon>
        <taxon>Candidatus Uhriibacteriota</taxon>
    </lineage>
</organism>
<name>A0A0G0XSL7_9BACT</name>
<reference evidence="1 2" key="1">
    <citation type="journal article" date="2015" name="Nature">
        <title>rRNA introns, odd ribosomes, and small enigmatic genomes across a large radiation of phyla.</title>
        <authorList>
            <person name="Brown C.T."/>
            <person name="Hug L.A."/>
            <person name="Thomas B.C."/>
            <person name="Sharon I."/>
            <person name="Castelle C.J."/>
            <person name="Singh A."/>
            <person name="Wilkins M.J."/>
            <person name="Williams K.H."/>
            <person name="Banfield J.F."/>
        </authorList>
    </citation>
    <scope>NUCLEOTIDE SEQUENCE [LARGE SCALE GENOMIC DNA]</scope>
</reference>
<protein>
    <submittedName>
        <fullName evidence="1">Zn-dependent hydrolase of the beta-lactamase fold-like protein</fullName>
    </submittedName>
</protein>
<dbReference type="EMBL" id="LCAW01000001">
    <property type="protein sequence ID" value="KKR99950.1"/>
    <property type="molecule type" value="Genomic_DNA"/>
</dbReference>
<dbReference type="GO" id="GO:0016787">
    <property type="term" value="F:hydrolase activity"/>
    <property type="evidence" value="ECO:0007669"/>
    <property type="project" value="UniProtKB-KW"/>
</dbReference>
<sequence length="215" mass="23105">MNISWNGFGSFTIAGKPIDGEVTLVTDPYQNTTGLRFPRTLKASIVAQSHAGDYANNITSISAEGDKRVFLVSHAGEYEVGGIAVQGITALKKDGTEHTIFKIMIEDVKIAFLGALDRELTEKEVEALGNIDVLIIPIGGKSVMNASTATEVVSQIEPRIVIPSFAHIADIKEAFADIGPFCKEIGCVAEEVNKAKITKSSLPDEEMQVLILSRS</sequence>
<accession>A0A0G0XSL7</accession>
<evidence type="ECO:0000313" key="2">
    <source>
        <dbReference type="Proteomes" id="UP000033930"/>
    </source>
</evidence>
<keyword evidence="1" id="KW-0378">Hydrolase</keyword>
<dbReference type="Proteomes" id="UP000033930">
    <property type="component" value="Unassembled WGS sequence"/>
</dbReference>